<sequence length="75" mass="8324">MHPPHQPLPLQYGQVPAHGHLRDPEPLRELGHGHPRPTPPGVEPAFLGVPLNEPKGQIKTVRDIHDPISITPMFE</sequence>
<feature type="compositionally biased region" description="Basic and acidic residues" evidence="1">
    <location>
        <begin position="20"/>
        <end position="32"/>
    </location>
</feature>
<protein>
    <submittedName>
        <fullName evidence="2">Uncharacterized protein</fullName>
    </submittedName>
</protein>
<dbReference type="EMBL" id="BNEB01000003">
    <property type="protein sequence ID" value="GHI61949.1"/>
    <property type="molecule type" value="Genomic_DNA"/>
</dbReference>
<proteinExistence type="predicted"/>
<evidence type="ECO:0000313" key="3">
    <source>
        <dbReference type="Proteomes" id="UP000649259"/>
    </source>
</evidence>
<accession>A0ABQ3S1G3</accession>
<reference evidence="3" key="1">
    <citation type="submission" date="2023-07" db="EMBL/GenBank/DDBJ databases">
        <title>Whole genome shotgun sequence of Streptomyces cacaoi subsp. asoensis NBRC 13813.</title>
        <authorList>
            <person name="Komaki H."/>
            <person name="Tamura T."/>
        </authorList>
    </citation>
    <scope>NUCLEOTIDE SEQUENCE [LARGE SCALE GENOMIC DNA]</scope>
    <source>
        <strain evidence="3">NBRC 13813</strain>
    </source>
</reference>
<evidence type="ECO:0000256" key="1">
    <source>
        <dbReference type="SAM" id="MobiDB-lite"/>
    </source>
</evidence>
<evidence type="ECO:0000313" key="2">
    <source>
        <dbReference type="EMBL" id="GHI61949.1"/>
    </source>
</evidence>
<organism evidence="2 3">
    <name type="scientific">Streptomyces asoensis</name>
    <dbReference type="NCBI Taxonomy" id="249586"/>
    <lineage>
        <taxon>Bacteria</taxon>
        <taxon>Bacillati</taxon>
        <taxon>Actinomycetota</taxon>
        <taxon>Actinomycetes</taxon>
        <taxon>Kitasatosporales</taxon>
        <taxon>Streptomycetaceae</taxon>
        <taxon>Streptomyces</taxon>
    </lineage>
</organism>
<feature type="region of interest" description="Disordered" evidence="1">
    <location>
        <begin position="1"/>
        <end position="45"/>
    </location>
</feature>
<comment type="caution">
    <text evidence="2">The sequence shown here is derived from an EMBL/GenBank/DDBJ whole genome shotgun (WGS) entry which is preliminary data.</text>
</comment>
<dbReference type="Proteomes" id="UP000649259">
    <property type="component" value="Unassembled WGS sequence"/>
</dbReference>
<name>A0ABQ3S1G3_9ACTN</name>
<gene>
    <name evidence="2" type="ORF">Saso_35990</name>
</gene>
<keyword evidence="3" id="KW-1185">Reference proteome</keyword>